<gene>
    <name evidence="2" type="ORF">LEP1GSC179_0410</name>
</gene>
<dbReference type="AlphaFoldDB" id="A0A0E2BIK0"/>
<sequence length="287" mass="33791">MKRNLKSRKNKLVSIMKRLFFIISSLLLFWHQSVAAETFHFESTVSELLGNPATVEKSRLLEWIPVWRKEEESRLEVYLKKVLSIQLKNSSFPNKEKLKTEFKKIPNLGGIRIRNQKSTLFYQVSYGVEFPNLSQIRSFTIKDYYVDFYLGRQTGIVPVEFLKTGLACAFYYFSEDETLLYFQESSEWKITTEKSIGELNSFFKTQNTNCQGCEVIRLIDGTLFFFPSQSGISFWLRLTINLLLSICAFVLTIFFFRSFWIRNRETLRKAIQTKKNLDQEKKSILSQ</sequence>
<keyword evidence="1" id="KW-0472">Membrane</keyword>
<dbReference type="Proteomes" id="UP000006329">
    <property type="component" value="Unassembled WGS sequence"/>
</dbReference>
<organism evidence="2 3">
    <name type="scientific">Leptospira santarosai str. MOR084</name>
    <dbReference type="NCBI Taxonomy" id="1049984"/>
    <lineage>
        <taxon>Bacteria</taxon>
        <taxon>Pseudomonadati</taxon>
        <taxon>Spirochaetota</taxon>
        <taxon>Spirochaetia</taxon>
        <taxon>Leptospirales</taxon>
        <taxon>Leptospiraceae</taxon>
        <taxon>Leptospira</taxon>
    </lineage>
</organism>
<keyword evidence="3" id="KW-1185">Reference proteome</keyword>
<evidence type="ECO:0000313" key="3">
    <source>
        <dbReference type="Proteomes" id="UP000006329"/>
    </source>
</evidence>
<evidence type="ECO:0000256" key="1">
    <source>
        <dbReference type="SAM" id="Phobius"/>
    </source>
</evidence>
<keyword evidence="1" id="KW-0812">Transmembrane</keyword>
<accession>A0A0E2BIK0</accession>
<comment type="caution">
    <text evidence="2">The sequence shown here is derived from an EMBL/GenBank/DDBJ whole genome shotgun (WGS) entry which is preliminary data.</text>
</comment>
<protein>
    <submittedName>
        <fullName evidence="2">Uncharacterized protein</fullName>
    </submittedName>
</protein>
<name>A0A0E2BIK0_9LEPT</name>
<keyword evidence="1" id="KW-1133">Transmembrane helix</keyword>
<evidence type="ECO:0000313" key="2">
    <source>
        <dbReference type="EMBL" id="EKO35014.1"/>
    </source>
</evidence>
<reference evidence="2" key="1">
    <citation type="submission" date="2012-10" db="EMBL/GenBank/DDBJ databases">
        <authorList>
            <person name="Harkins D.M."/>
            <person name="Durkin A.S."/>
            <person name="Brinkac L.M."/>
            <person name="Haft D.H."/>
            <person name="Selengut J.D."/>
            <person name="Sanka R."/>
            <person name="DePew J."/>
            <person name="Purushe J."/>
            <person name="Matthias M.A."/>
            <person name="Vinetz J.M."/>
            <person name="Sutton G.G."/>
            <person name="Nierman W.C."/>
            <person name="Fouts D.E."/>
        </authorList>
    </citation>
    <scope>NUCLEOTIDE SEQUENCE [LARGE SCALE GENOMIC DNA]</scope>
    <source>
        <strain evidence="2">MOR084</strain>
    </source>
</reference>
<dbReference type="EMBL" id="AHON02000024">
    <property type="protein sequence ID" value="EKO35014.1"/>
    <property type="molecule type" value="Genomic_DNA"/>
</dbReference>
<feature type="transmembrane region" description="Helical" evidence="1">
    <location>
        <begin position="234"/>
        <end position="256"/>
    </location>
</feature>
<proteinExistence type="predicted"/>